<sequence>MNGFKRNTFLLIHMTTKKKMYSSHLPVKEVFLRKRKCPKGGSGSHQCIRAPMYVFNKIESSATELGFQVQRGIARVIASIHDYVHLCSSSSPSSVLTLIGLLGEDNSPALRALDGYLKEELVTWLSPAALTLHQITWDDPASLLE</sequence>
<proteinExistence type="predicted"/>
<reference evidence="1" key="1">
    <citation type="journal article" date="2021" name="bioRxiv">
        <title>Whole Genome Assembly and Annotation of Northern Wild Rice, Zizania palustris L., Supports a Whole Genome Duplication in the Zizania Genus.</title>
        <authorList>
            <person name="Haas M."/>
            <person name="Kono T."/>
            <person name="Macchietto M."/>
            <person name="Millas R."/>
            <person name="McGilp L."/>
            <person name="Shao M."/>
            <person name="Duquette J."/>
            <person name="Hirsch C.N."/>
            <person name="Kimball J."/>
        </authorList>
    </citation>
    <scope>NUCLEOTIDE SEQUENCE</scope>
    <source>
        <tissue evidence="1">Fresh leaf tissue</tissue>
    </source>
</reference>
<evidence type="ECO:0000313" key="1">
    <source>
        <dbReference type="EMBL" id="KAG8052825.1"/>
    </source>
</evidence>
<gene>
    <name evidence="1" type="ORF">GUJ93_ZPchr0001g32650</name>
</gene>
<accession>A0A8J5S0Q1</accession>
<keyword evidence="2" id="KW-1185">Reference proteome</keyword>
<dbReference type="EMBL" id="JAAALK010000288">
    <property type="protein sequence ID" value="KAG8052825.1"/>
    <property type="molecule type" value="Genomic_DNA"/>
</dbReference>
<organism evidence="1 2">
    <name type="scientific">Zizania palustris</name>
    <name type="common">Northern wild rice</name>
    <dbReference type="NCBI Taxonomy" id="103762"/>
    <lineage>
        <taxon>Eukaryota</taxon>
        <taxon>Viridiplantae</taxon>
        <taxon>Streptophyta</taxon>
        <taxon>Embryophyta</taxon>
        <taxon>Tracheophyta</taxon>
        <taxon>Spermatophyta</taxon>
        <taxon>Magnoliopsida</taxon>
        <taxon>Liliopsida</taxon>
        <taxon>Poales</taxon>
        <taxon>Poaceae</taxon>
        <taxon>BOP clade</taxon>
        <taxon>Oryzoideae</taxon>
        <taxon>Oryzeae</taxon>
        <taxon>Zizaniinae</taxon>
        <taxon>Zizania</taxon>
    </lineage>
</organism>
<dbReference type="Proteomes" id="UP000729402">
    <property type="component" value="Unassembled WGS sequence"/>
</dbReference>
<dbReference type="OrthoDB" id="426718at2759"/>
<evidence type="ECO:0000313" key="2">
    <source>
        <dbReference type="Proteomes" id="UP000729402"/>
    </source>
</evidence>
<dbReference type="AlphaFoldDB" id="A0A8J5S0Q1"/>
<reference evidence="1" key="2">
    <citation type="submission" date="2021-02" db="EMBL/GenBank/DDBJ databases">
        <authorList>
            <person name="Kimball J.A."/>
            <person name="Haas M.W."/>
            <person name="Macchietto M."/>
            <person name="Kono T."/>
            <person name="Duquette J."/>
            <person name="Shao M."/>
        </authorList>
    </citation>
    <scope>NUCLEOTIDE SEQUENCE</scope>
    <source>
        <tissue evidence="1">Fresh leaf tissue</tissue>
    </source>
</reference>
<protein>
    <submittedName>
        <fullName evidence="1">Uncharacterized protein</fullName>
    </submittedName>
</protein>
<feature type="non-terminal residue" evidence="1">
    <location>
        <position position="1"/>
    </location>
</feature>
<comment type="caution">
    <text evidence="1">The sequence shown here is derived from an EMBL/GenBank/DDBJ whole genome shotgun (WGS) entry which is preliminary data.</text>
</comment>
<name>A0A8J5S0Q1_ZIZPA</name>